<dbReference type="AlphaFoldDB" id="A0A0F3RNE0"/>
<feature type="non-terminal residue" evidence="1">
    <location>
        <position position="1"/>
    </location>
</feature>
<dbReference type="EMBL" id="LAOR01000008">
    <property type="protein sequence ID" value="KJW07717.1"/>
    <property type="molecule type" value="Genomic_DNA"/>
</dbReference>
<dbReference type="GO" id="GO:0004832">
    <property type="term" value="F:valine-tRNA ligase activity"/>
    <property type="evidence" value="ECO:0007669"/>
    <property type="project" value="UniProtKB-EC"/>
</dbReference>
<accession>A0A0F3RNE0</accession>
<gene>
    <name evidence="1" type="primary">valS</name>
    <name evidence="1" type="ORF">OTUT144_0246</name>
</gene>
<reference evidence="1 2" key="1">
    <citation type="submission" date="2015-01" db="EMBL/GenBank/DDBJ databases">
        <title>Genome Sequencing of Rickettsiales.</title>
        <authorList>
            <person name="Daugherty S.C."/>
            <person name="Su Q."/>
            <person name="Abolude K."/>
            <person name="Beier-Sexton M."/>
            <person name="Carlyon J.A."/>
            <person name="Carter R."/>
            <person name="Day N.P."/>
            <person name="Dumler S.J."/>
            <person name="Dyachenko V."/>
            <person name="Godinez A."/>
            <person name="Kurtti T.J."/>
            <person name="Lichay M."/>
            <person name="Mullins K.E."/>
            <person name="Ott S."/>
            <person name="Pappas-Brown V."/>
            <person name="Paris D.H."/>
            <person name="Patel P."/>
            <person name="Richards A.L."/>
            <person name="Sadzewicz L."/>
            <person name="Sears K."/>
            <person name="Seidman D."/>
            <person name="Sengamalay N."/>
            <person name="Stenos J."/>
            <person name="Tallon L.J."/>
            <person name="Vincent G."/>
            <person name="Fraser C.M."/>
            <person name="Munderloh U."/>
            <person name="Dunning-Hotopp J.C."/>
        </authorList>
    </citation>
    <scope>NUCLEOTIDE SEQUENCE [LARGE SCALE GENOMIC DNA]</scope>
    <source>
        <strain evidence="1 2">UT144</strain>
    </source>
</reference>
<evidence type="ECO:0000313" key="2">
    <source>
        <dbReference type="Proteomes" id="UP000033580"/>
    </source>
</evidence>
<comment type="caution">
    <text evidence="1">The sequence shown here is derived from an EMBL/GenBank/DDBJ whole genome shotgun (WGS) entry which is preliminary data.</text>
</comment>
<name>A0A0F3RNE0_ORITS</name>
<keyword evidence="1" id="KW-0436">Ligase</keyword>
<dbReference type="Proteomes" id="UP000033580">
    <property type="component" value="Unassembled WGS sequence"/>
</dbReference>
<dbReference type="EC" id="6.1.1.9" evidence="1"/>
<proteinExistence type="predicted"/>
<keyword evidence="1" id="KW-0030">Aminoacyl-tRNA synthetase</keyword>
<dbReference type="PATRIC" id="fig|1441384.3.peg.2266"/>
<evidence type="ECO:0000313" key="1">
    <source>
        <dbReference type="EMBL" id="KJW07717.1"/>
    </source>
</evidence>
<protein>
    <submittedName>
        <fullName evidence="1">Valyl-tRNA synthetase domain protein</fullName>
        <ecNumber evidence="1">6.1.1.9</ecNumber>
    </submittedName>
</protein>
<organism evidence="1 2">
    <name type="scientific">Orientia tsutsugamushi str. UT144</name>
    <dbReference type="NCBI Taxonomy" id="1441384"/>
    <lineage>
        <taxon>Bacteria</taxon>
        <taxon>Pseudomonadati</taxon>
        <taxon>Pseudomonadota</taxon>
        <taxon>Alphaproteobacteria</taxon>
        <taxon>Rickettsiales</taxon>
        <taxon>Rickettsiaceae</taxon>
        <taxon>Rickettsieae</taxon>
        <taxon>Orientia</taxon>
    </lineage>
</organism>
<sequence length="42" mass="4587">LKLVTNSNDFSIVTNFTTIDDLITGDGITVNIVYPGSMKHEC</sequence>